<sequence length="575" mass="65441">MKILPFLLLIAWSLISCAQDGKLILVNSGKTAYRIVVPARGTAVETHAANEIQHYLEKISGTSIPIVKDITPAIPTEICIGKTNRGSSSIADPDGLSIETKGNSILISGGNRKGTLYGVYVFLETFFNCHYLAKGVEVIPTNKVLAVPALINVQQNPAISFRSPLFYFSEKDTLMRKFADWNKIQYVYEFRGSLAHTFEVLLPPAKYFKQHPEYYALVDGVRKPTQPCLSQPEVFNIMLTNLKADMAKNQNFKNWSISQNDNRDYCHCNLCEPKHIRENSYMGTLLPFVNRFAAAFPNMTISTLAYNQSINPPVTLKPAKNVEIFFCVTEVDRGRPINTSNDQHAAALKNTMAGWKKLAKEIFVWDYPINYFHTLCPWPNYQTLQPNIQFFKANNVTGLFEQGVIYQKGEFSELRVYLLSRLMWDPNLNFNKVRDEFLTGFYGPAKDDIVRYMDLLVAEYQKSGIALTPWQQPDVFRNSYLSQQNLDKYHNIFRHAETVTANSPYYSRVVQERLAVDYAELEMKRTAPTSALARGVTANNDELKQFVADCDKFGITWLGNEEKSARDFQQSFGNK</sequence>
<dbReference type="PANTHER" id="PTHR47406">
    <property type="entry name" value="COAGULATION FACTOR 5/8 TYPE, C-TERMINAL"/>
    <property type="match status" value="1"/>
</dbReference>
<keyword evidence="1" id="KW-0378">Hydrolase</keyword>
<dbReference type="STRING" id="1419482.SAMN05444266_107243"/>
<dbReference type="OrthoDB" id="1099022at2"/>
<feature type="signal peptide" evidence="2">
    <location>
        <begin position="1"/>
        <end position="18"/>
    </location>
</feature>
<dbReference type="GO" id="GO:0016787">
    <property type="term" value="F:hydrolase activity"/>
    <property type="evidence" value="ECO:0007669"/>
    <property type="project" value="UniProtKB-KW"/>
</dbReference>
<accession>A0A1M7HHL8</accession>
<keyword evidence="4" id="KW-1185">Reference proteome</keyword>
<evidence type="ECO:0000256" key="2">
    <source>
        <dbReference type="SAM" id="SignalP"/>
    </source>
</evidence>
<protein>
    <recommendedName>
        <fullName evidence="5">Glycosyl hydrolase family 67 N-terminus</fullName>
    </recommendedName>
</protein>
<evidence type="ECO:0000313" key="4">
    <source>
        <dbReference type="Proteomes" id="UP000184420"/>
    </source>
</evidence>
<dbReference type="Gene3D" id="3.30.379.10">
    <property type="entry name" value="Chitobiase/beta-hexosaminidase domain 2-like"/>
    <property type="match status" value="1"/>
</dbReference>
<keyword evidence="2" id="KW-0732">Signal</keyword>
<evidence type="ECO:0008006" key="5">
    <source>
        <dbReference type="Google" id="ProtNLM"/>
    </source>
</evidence>
<gene>
    <name evidence="3" type="ORF">SAMN05444266_107243</name>
</gene>
<reference evidence="3 4" key="1">
    <citation type="submission" date="2016-11" db="EMBL/GenBank/DDBJ databases">
        <authorList>
            <person name="Jaros S."/>
            <person name="Januszkiewicz K."/>
            <person name="Wedrychowicz H."/>
        </authorList>
    </citation>
    <scope>NUCLEOTIDE SEQUENCE [LARGE SCALE GENOMIC DNA]</scope>
    <source>
        <strain evidence="3 4">DSM 27406</strain>
    </source>
</reference>
<evidence type="ECO:0000313" key="3">
    <source>
        <dbReference type="EMBL" id="SHM27982.1"/>
    </source>
</evidence>
<feature type="chain" id="PRO_5013020234" description="Glycosyl hydrolase family 67 N-terminus" evidence="2">
    <location>
        <begin position="19"/>
        <end position="575"/>
    </location>
</feature>
<dbReference type="RefSeq" id="WP_073084260.1">
    <property type="nucleotide sequence ID" value="NZ_FRBL01000007.1"/>
</dbReference>
<dbReference type="Proteomes" id="UP000184420">
    <property type="component" value="Unassembled WGS sequence"/>
</dbReference>
<dbReference type="Pfam" id="PF16126">
    <property type="entry name" value="DUF4838"/>
    <property type="match status" value="1"/>
</dbReference>
<dbReference type="PROSITE" id="PS51257">
    <property type="entry name" value="PROKAR_LIPOPROTEIN"/>
    <property type="match status" value="1"/>
</dbReference>
<dbReference type="InterPro" id="IPR029018">
    <property type="entry name" value="Hex-like_dom2"/>
</dbReference>
<organism evidence="3 4">
    <name type="scientific">Chitinophaga jiangningensis</name>
    <dbReference type="NCBI Taxonomy" id="1419482"/>
    <lineage>
        <taxon>Bacteria</taxon>
        <taxon>Pseudomonadati</taxon>
        <taxon>Bacteroidota</taxon>
        <taxon>Chitinophagia</taxon>
        <taxon>Chitinophagales</taxon>
        <taxon>Chitinophagaceae</taxon>
        <taxon>Chitinophaga</taxon>
    </lineage>
</organism>
<dbReference type="AlphaFoldDB" id="A0A1M7HHL8"/>
<name>A0A1M7HHL8_9BACT</name>
<dbReference type="SUPFAM" id="SSF55545">
    <property type="entry name" value="beta-N-acetylhexosaminidase-like domain"/>
    <property type="match status" value="1"/>
</dbReference>
<proteinExistence type="predicted"/>
<evidence type="ECO:0000256" key="1">
    <source>
        <dbReference type="ARBA" id="ARBA00022801"/>
    </source>
</evidence>
<dbReference type="EMBL" id="FRBL01000007">
    <property type="protein sequence ID" value="SHM27982.1"/>
    <property type="molecule type" value="Genomic_DNA"/>
</dbReference>
<dbReference type="GO" id="GO:0005975">
    <property type="term" value="P:carbohydrate metabolic process"/>
    <property type="evidence" value="ECO:0007669"/>
    <property type="project" value="UniProtKB-ARBA"/>
</dbReference>
<dbReference type="PANTHER" id="PTHR47406:SF2">
    <property type="entry name" value="ALPHA GLUCURONIDASE N-TERMINAL DOMAIN-CONTAINING PROTEIN"/>
    <property type="match status" value="1"/>
</dbReference>
<dbReference type="InterPro" id="IPR032287">
    <property type="entry name" value="DUF4838"/>
</dbReference>